<feature type="domain" description="Actin-like protein N-terminal" evidence="1">
    <location>
        <begin position="6"/>
        <end position="153"/>
    </location>
</feature>
<protein>
    <recommendedName>
        <fullName evidence="1">Actin-like protein N-terminal domain-containing protein</fullName>
    </recommendedName>
</protein>
<dbReference type="EMBL" id="JXXD01000234">
    <property type="protein sequence ID" value="KIZ33638.1"/>
    <property type="molecule type" value="Genomic_DNA"/>
</dbReference>
<dbReference type="PATRIC" id="fig|316.110.peg.2280"/>
<dbReference type="Proteomes" id="UP000032439">
    <property type="component" value="Unassembled WGS sequence"/>
</dbReference>
<evidence type="ECO:0000259" key="1">
    <source>
        <dbReference type="Pfam" id="PF17989"/>
    </source>
</evidence>
<dbReference type="Gene3D" id="3.30.420.40">
    <property type="match status" value="2"/>
</dbReference>
<organism evidence="2 3">
    <name type="scientific">Stutzerimonas stutzeri</name>
    <name type="common">Pseudomonas stutzeri</name>
    <dbReference type="NCBI Taxonomy" id="316"/>
    <lineage>
        <taxon>Bacteria</taxon>
        <taxon>Pseudomonadati</taxon>
        <taxon>Pseudomonadota</taxon>
        <taxon>Gammaproteobacteria</taxon>
        <taxon>Pseudomonadales</taxon>
        <taxon>Pseudomonadaceae</taxon>
        <taxon>Stutzerimonas</taxon>
    </lineage>
</organism>
<accession>A0A0D7DYG0</accession>
<reference evidence="2 3" key="1">
    <citation type="submission" date="2014-11" db="EMBL/GenBank/DDBJ databases">
        <title>Genomics and ecophysiology of heterotrophic nitrogen fixing bacteria isolated from estuarine surface water.</title>
        <authorList>
            <person name="Bentzon-Tilia M."/>
            <person name="Severin I."/>
            <person name="Hansen L.H."/>
            <person name="Riemann L."/>
        </authorList>
    </citation>
    <scope>NUCLEOTIDE SEQUENCE [LARGE SCALE GENOMIC DNA]</scope>
    <source>
        <strain evidence="2 3">BAL361</strain>
    </source>
</reference>
<sequence>MSTFLGLDIGYSNTIGTFGDGVGQPESFVRPSQAAPLASIPGDSGLRAGEVLVDVNGEPWVAFAAPGRVQEGRELHEDYTSSEAYQALFKASLLHAAGSGDVIDVLVTGLPVTQARDESYVKALVETMTGTHRISTKREVTVKSVVVVAQPIGTLTDIYCTSDSADVVEESVSLVLDPGFFSVDWVLFDHRELVAQSSSSSVKAMSVLLQACNEEIGLEQGGIPGVEKIEHALQSGRSYILMFGRKVELDVYLKRAADRVIPAVLGEIKQSLRFLRGRAIDCVILGGGGASIYEEYARSEFPESLVIKPANSVKSNANGFYIIAMS</sequence>
<proteinExistence type="predicted"/>
<dbReference type="InterPro" id="IPR040607">
    <property type="entry name" value="ALP_N"/>
</dbReference>
<dbReference type="InterPro" id="IPR043129">
    <property type="entry name" value="ATPase_NBD"/>
</dbReference>
<dbReference type="Pfam" id="PF17989">
    <property type="entry name" value="ALP_N"/>
    <property type="match status" value="1"/>
</dbReference>
<comment type="caution">
    <text evidence="2">The sequence shown here is derived from an EMBL/GenBank/DDBJ whole genome shotgun (WGS) entry which is preliminary data.</text>
</comment>
<evidence type="ECO:0000313" key="3">
    <source>
        <dbReference type="Proteomes" id="UP000032439"/>
    </source>
</evidence>
<dbReference type="RefSeq" id="WP_044316135.1">
    <property type="nucleotide sequence ID" value="NZ_JXXD01000234.1"/>
</dbReference>
<dbReference type="SUPFAM" id="SSF53067">
    <property type="entry name" value="Actin-like ATPase domain"/>
    <property type="match status" value="2"/>
</dbReference>
<dbReference type="AlphaFoldDB" id="A0A0D7DYG0"/>
<name>A0A0D7DYG0_STUST</name>
<gene>
    <name evidence="2" type="ORF">LO50_19960</name>
</gene>
<evidence type="ECO:0000313" key="2">
    <source>
        <dbReference type="EMBL" id="KIZ33638.1"/>
    </source>
</evidence>